<keyword evidence="5 6" id="KW-0472">Membrane</keyword>
<gene>
    <name evidence="8" type="ORF">EDD60_12619</name>
</gene>
<dbReference type="GO" id="GO:0005886">
    <property type="term" value="C:plasma membrane"/>
    <property type="evidence" value="ECO:0007669"/>
    <property type="project" value="UniProtKB-SubCell"/>
</dbReference>
<dbReference type="AlphaFoldDB" id="A0A4R3YJW0"/>
<comment type="caution">
    <text evidence="8">The sequence shown here is derived from an EMBL/GenBank/DDBJ whole genome shotgun (WGS) entry which is preliminary data.</text>
</comment>
<feature type="transmembrane region" description="Helical" evidence="6">
    <location>
        <begin position="256"/>
        <end position="277"/>
    </location>
</feature>
<dbReference type="InterPro" id="IPR026022">
    <property type="entry name" value="PhoU_dom"/>
</dbReference>
<feature type="transmembrane region" description="Helical" evidence="6">
    <location>
        <begin position="185"/>
        <end position="208"/>
    </location>
</feature>
<dbReference type="InterPro" id="IPR038078">
    <property type="entry name" value="PhoU-like_sf"/>
</dbReference>
<dbReference type="PANTHER" id="PTHR10010:SF46">
    <property type="entry name" value="SODIUM-DEPENDENT PHOSPHATE TRANSPORT PROTEIN 2B"/>
    <property type="match status" value="1"/>
</dbReference>
<accession>A0A4R3YJW0</accession>
<feature type="transmembrane region" description="Helical" evidence="6">
    <location>
        <begin position="120"/>
        <end position="136"/>
    </location>
</feature>
<evidence type="ECO:0000259" key="7">
    <source>
        <dbReference type="Pfam" id="PF01895"/>
    </source>
</evidence>
<dbReference type="Pfam" id="PF02690">
    <property type="entry name" value="Na_Pi_cotrans"/>
    <property type="match status" value="2"/>
</dbReference>
<evidence type="ECO:0000313" key="9">
    <source>
        <dbReference type="Proteomes" id="UP000295515"/>
    </source>
</evidence>
<feature type="domain" description="PhoU" evidence="7">
    <location>
        <begin position="359"/>
        <end position="442"/>
    </location>
</feature>
<evidence type="ECO:0000256" key="3">
    <source>
        <dbReference type="ARBA" id="ARBA00022692"/>
    </source>
</evidence>
<evidence type="ECO:0000256" key="6">
    <source>
        <dbReference type="SAM" id="Phobius"/>
    </source>
</evidence>
<feature type="transmembrane region" description="Helical" evidence="6">
    <location>
        <begin position="220"/>
        <end position="244"/>
    </location>
</feature>
<dbReference type="GO" id="GO:0044341">
    <property type="term" value="P:sodium-dependent phosphate transport"/>
    <property type="evidence" value="ECO:0007669"/>
    <property type="project" value="InterPro"/>
</dbReference>
<dbReference type="EMBL" id="SMCQ01000026">
    <property type="protein sequence ID" value="TCV92536.1"/>
    <property type="molecule type" value="Genomic_DNA"/>
</dbReference>
<keyword evidence="3 6" id="KW-0812">Transmembrane</keyword>
<keyword evidence="4 6" id="KW-1133">Transmembrane helix</keyword>
<evidence type="ECO:0000313" key="8">
    <source>
        <dbReference type="EMBL" id="TCV92536.1"/>
    </source>
</evidence>
<reference evidence="8 9" key="1">
    <citation type="submission" date="2019-03" db="EMBL/GenBank/DDBJ databases">
        <title>Genomic Encyclopedia of Type Strains, Phase IV (KMG-IV): sequencing the most valuable type-strain genomes for metagenomic binning, comparative biology and taxonomic classification.</title>
        <authorList>
            <person name="Goeker M."/>
        </authorList>
    </citation>
    <scope>NUCLEOTIDE SEQUENCE [LARGE SCALE GENOMIC DNA]</scope>
    <source>
        <strain evidence="8 9">DSM 29487</strain>
    </source>
</reference>
<comment type="subcellular location">
    <subcellularLocation>
        <location evidence="1">Cell membrane</location>
        <topology evidence="1">Multi-pass membrane protein</topology>
    </subcellularLocation>
</comment>
<dbReference type="Gene3D" id="1.20.58.220">
    <property type="entry name" value="Phosphate transport system protein phou homolog 2, domain 2"/>
    <property type="match status" value="1"/>
</dbReference>
<dbReference type="SUPFAM" id="SSF109755">
    <property type="entry name" value="PhoU-like"/>
    <property type="match status" value="1"/>
</dbReference>
<sequence>MVRDMANWLNAATIQMVGIVLGGLAIFIYGINMMSDALKSIAGTRIREYIEKYTRNLFMSIFVGTVISALLHSSSAVTVISISLVRAGLMGLVQAIGITIGANIGTCVTSIMIGLNIEQFAYYFVFIGIAMMFLAKRKKMSYIGKVVAGFGLIFVGLELMSDQLVMIAKQPWFMDIMVMLGKQPWFALLGATLATAIMQSSTAVIGIVQKLYVTGALSPAAGAAFIFGANVGTCMTALLAAIGGSISTRRAAWFHAVYNVLGALLGMLLLIPFVQLTNFANHLIGGSGEMYIAQAHFLFNVISTILIIPFVGQCVKLLQLLIPGEDSRGVKIENIDELDDQLIEKFPAAALAVAKKNTMRMGRNVLENIKLSQHYLTSKEQEVYDEVLEVEALVNKYDANLSQYLLKIAQQPTLSKDQTQEYYKNYQIIKHLEQISDQVNNLIDFYKMVYDENGQFSQGAIDDFKKIYALVEDMLITAMHIYETRKGTRLLGQLNSKTKQLNALILECQQNHFERMCDNICDNSVSASVFLDILSHMERIGDISLDIANRTFVAYKKHQSQFLDPNQLEIK</sequence>
<name>A0A4R3YJW0_9FIRM</name>
<dbReference type="InterPro" id="IPR003841">
    <property type="entry name" value="Na/Pi_transpt"/>
</dbReference>
<feature type="transmembrane region" description="Helical" evidence="6">
    <location>
        <begin position="142"/>
        <end position="165"/>
    </location>
</feature>
<feature type="transmembrane region" description="Helical" evidence="6">
    <location>
        <begin position="297"/>
        <end position="318"/>
    </location>
</feature>
<feature type="transmembrane region" description="Helical" evidence="6">
    <location>
        <begin position="12"/>
        <end position="32"/>
    </location>
</feature>
<keyword evidence="2" id="KW-1003">Cell membrane</keyword>
<keyword evidence="9" id="KW-1185">Reference proteome</keyword>
<dbReference type="Proteomes" id="UP000295515">
    <property type="component" value="Unassembled WGS sequence"/>
</dbReference>
<evidence type="ECO:0000256" key="2">
    <source>
        <dbReference type="ARBA" id="ARBA00022475"/>
    </source>
</evidence>
<dbReference type="GO" id="GO:0005436">
    <property type="term" value="F:sodium:phosphate symporter activity"/>
    <property type="evidence" value="ECO:0007669"/>
    <property type="project" value="InterPro"/>
</dbReference>
<feature type="domain" description="PhoU" evidence="7">
    <location>
        <begin position="466"/>
        <end position="550"/>
    </location>
</feature>
<evidence type="ECO:0000256" key="5">
    <source>
        <dbReference type="ARBA" id="ARBA00023136"/>
    </source>
</evidence>
<feature type="transmembrane region" description="Helical" evidence="6">
    <location>
        <begin position="92"/>
        <end position="113"/>
    </location>
</feature>
<protein>
    <submittedName>
        <fullName evidence="8">Phosphate:Na+ symporter</fullName>
    </submittedName>
</protein>
<evidence type="ECO:0000256" key="4">
    <source>
        <dbReference type="ARBA" id="ARBA00022989"/>
    </source>
</evidence>
<dbReference type="NCBIfam" id="NF037997">
    <property type="entry name" value="Na_Pi_symport"/>
    <property type="match status" value="1"/>
</dbReference>
<evidence type="ECO:0000256" key="1">
    <source>
        <dbReference type="ARBA" id="ARBA00004651"/>
    </source>
</evidence>
<organism evidence="8 9">
    <name type="scientific">Longibaculum muris</name>
    <dbReference type="NCBI Taxonomy" id="1796628"/>
    <lineage>
        <taxon>Bacteria</taxon>
        <taxon>Bacillati</taxon>
        <taxon>Bacillota</taxon>
        <taxon>Erysipelotrichia</taxon>
        <taxon>Erysipelotrichales</taxon>
        <taxon>Coprobacillaceae</taxon>
        <taxon>Longibaculum</taxon>
    </lineage>
</organism>
<proteinExistence type="predicted"/>
<dbReference type="PANTHER" id="PTHR10010">
    <property type="entry name" value="SOLUTE CARRIER FAMILY 34 SODIUM PHOSPHATE , MEMBER 2-RELATED"/>
    <property type="match status" value="1"/>
</dbReference>
<dbReference type="Pfam" id="PF01895">
    <property type="entry name" value="PhoU"/>
    <property type="match status" value="2"/>
</dbReference>